<dbReference type="SUPFAM" id="SSF52833">
    <property type="entry name" value="Thioredoxin-like"/>
    <property type="match status" value="1"/>
</dbReference>
<sequence length="117" mass="12776">MGVANTVINDLKEYESILEEHPLVIALFTSPYCAACMGACQRFERVAEKYGHGIKTMVLDTTRTPYIEGVDGTPTLVVYKNALEVKNLKGIGEPQDQENILEAVFKDCVATAPATPV</sequence>
<dbReference type="RefSeq" id="WP_057010166.1">
    <property type="nucleotide sequence ID" value="NZ_JYLK01000022.1"/>
</dbReference>
<organism evidence="2 4">
    <name type="scientific">Pseudomonas trivialis</name>
    <dbReference type="NCBI Taxonomy" id="200450"/>
    <lineage>
        <taxon>Bacteria</taxon>
        <taxon>Pseudomonadati</taxon>
        <taxon>Pseudomonadota</taxon>
        <taxon>Gammaproteobacteria</taxon>
        <taxon>Pseudomonadales</taxon>
        <taxon>Pseudomonadaceae</taxon>
        <taxon>Pseudomonas</taxon>
    </lineage>
</organism>
<evidence type="ECO:0000313" key="3">
    <source>
        <dbReference type="EMBL" id="SDS97593.1"/>
    </source>
</evidence>
<feature type="domain" description="Thioredoxin" evidence="1">
    <location>
        <begin position="11"/>
        <end position="93"/>
    </location>
</feature>
<dbReference type="EMBL" id="LT629760">
    <property type="protein sequence ID" value="SDS97593.1"/>
    <property type="molecule type" value="Genomic_DNA"/>
</dbReference>
<dbReference type="InterPro" id="IPR036249">
    <property type="entry name" value="Thioredoxin-like_sf"/>
</dbReference>
<dbReference type="Proteomes" id="UP000183126">
    <property type="component" value="Chromosome I"/>
</dbReference>
<dbReference type="Proteomes" id="UP000052019">
    <property type="component" value="Unassembled WGS sequence"/>
</dbReference>
<dbReference type="OrthoDB" id="7015968at2"/>
<dbReference type="Gene3D" id="3.40.30.10">
    <property type="entry name" value="Glutaredoxin"/>
    <property type="match status" value="1"/>
</dbReference>
<dbReference type="EMBL" id="JYLK01000022">
    <property type="protein sequence ID" value="KRP57765.1"/>
    <property type="molecule type" value="Genomic_DNA"/>
</dbReference>
<dbReference type="Pfam" id="PF00085">
    <property type="entry name" value="Thioredoxin"/>
    <property type="match status" value="1"/>
</dbReference>
<evidence type="ECO:0000313" key="4">
    <source>
        <dbReference type="Proteomes" id="UP000052019"/>
    </source>
</evidence>
<dbReference type="AlphaFoldDB" id="A0A0R2ZAA0"/>
<reference evidence="3 5" key="2">
    <citation type="submission" date="2016-10" db="EMBL/GenBank/DDBJ databases">
        <authorList>
            <person name="Varghese N."/>
            <person name="Submissions S."/>
        </authorList>
    </citation>
    <scope>NUCLEOTIDE SEQUENCE [LARGE SCALE GENOMIC DNA]</scope>
    <source>
        <strain evidence="3 5">BS3111</strain>
    </source>
</reference>
<reference evidence="2 4" key="1">
    <citation type="submission" date="2015-02" db="EMBL/GenBank/DDBJ databases">
        <title>Two Pseudomonas sp. nov. isolated from raw milk.</title>
        <authorList>
            <person name="Wenning M."/>
            <person name="von Neubeck M."/>
            <person name="Huptas C."/>
            <person name="Scherer S."/>
        </authorList>
    </citation>
    <scope>NUCLEOTIDE SEQUENCE [LARGE SCALE GENOMIC DNA]</scope>
    <source>
        <strain evidence="2 4">DSM 14937</strain>
    </source>
</reference>
<gene>
    <name evidence="3" type="ORF">SAMN04490205_4293</name>
    <name evidence="2" type="ORF">TU79_23230</name>
</gene>
<evidence type="ECO:0000313" key="5">
    <source>
        <dbReference type="Proteomes" id="UP000183126"/>
    </source>
</evidence>
<evidence type="ECO:0000259" key="1">
    <source>
        <dbReference type="Pfam" id="PF00085"/>
    </source>
</evidence>
<proteinExistence type="predicted"/>
<keyword evidence="5" id="KW-1185">Reference proteome</keyword>
<accession>A0A0R2ZAA0</accession>
<protein>
    <submittedName>
        <fullName evidence="3">Thioredoxin 1</fullName>
    </submittedName>
</protein>
<dbReference type="InterPro" id="IPR013766">
    <property type="entry name" value="Thioredoxin_domain"/>
</dbReference>
<name>A0A0R2ZAA0_9PSED</name>
<evidence type="ECO:0000313" key="2">
    <source>
        <dbReference type="EMBL" id="KRP57765.1"/>
    </source>
</evidence>